<dbReference type="InterPro" id="IPR011899">
    <property type="entry name" value="Glutaredoxin_euk/vir"/>
</dbReference>
<organism evidence="6 7">
    <name type="scientific">Rhizophagus irregularis (strain DAOM 197198w)</name>
    <name type="common">Glomus intraradices</name>
    <dbReference type="NCBI Taxonomy" id="1432141"/>
    <lineage>
        <taxon>Eukaryota</taxon>
        <taxon>Fungi</taxon>
        <taxon>Fungi incertae sedis</taxon>
        <taxon>Mucoromycota</taxon>
        <taxon>Glomeromycotina</taxon>
        <taxon>Glomeromycetes</taxon>
        <taxon>Glomerales</taxon>
        <taxon>Glomeraceae</taxon>
        <taxon>Rhizophagus</taxon>
    </lineage>
</organism>
<dbReference type="FunFam" id="3.40.30.10:FF:000026">
    <property type="entry name" value="Glutaredoxin 2"/>
    <property type="match status" value="1"/>
</dbReference>
<dbReference type="AlphaFoldDB" id="A0A015KWW8"/>
<accession>A0A015KWW8</accession>
<dbReference type="GO" id="GO:0005737">
    <property type="term" value="C:cytoplasm"/>
    <property type="evidence" value="ECO:0007669"/>
    <property type="project" value="TreeGrafter"/>
</dbReference>
<dbReference type="GO" id="GO:0005634">
    <property type="term" value="C:nucleus"/>
    <property type="evidence" value="ECO:0007669"/>
    <property type="project" value="TreeGrafter"/>
</dbReference>
<dbReference type="Proteomes" id="UP000022910">
    <property type="component" value="Unassembled WGS sequence"/>
</dbReference>
<keyword evidence="1" id="KW-0813">Transport</keyword>
<dbReference type="PANTHER" id="PTHR45694:SF18">
    <property type="entry name" value="GLUTAREDOXIN-1-RELATED"/>
    <property type="match status" value="1"/>
</dbReference>
<keyword evidence="7" id="KW-1185">Reference proteome</keyword>
<evidence type="ECO:0000313" key="7">
    <source>
        <dbReference type="Proteomes" id="UP000022910"/>
    </source>
</evidence>
<dbReference type="OrthoDB" id="418495at2759"/>
<dbReference type="HOGENOM" id="CLU_026126_7_2_1"/>
<dbReference type="InterPro" id="IPR014025">
    <property type="entry name" value="Glutaredoxin_subgr"/>
</dbReference>
<dbReference type="InterPro" id="IPR002109">
    <property type="entry name" value="Glutaredoxin"/>
</dbReference>
<dbReference type="NCBIfam" id="TIGR02180">
    <property type="entry name" value="GRX_euk"/>
    <property type="match status" value="1"/>
</dbReference>
<comment type="caution">
    <text evidence="6">The sequence shown here is derived from an EMBL/GenBank/DDBJ whole genome shotgun (WGS) entry which is preliminary data.</text>
</comment>
<evidence type="ECO:0000259" key="5">
    <source>
        <dbReference type="Pfam" id="PF00462"/>
    </source>
</evidence>
<evidence type="ECO:0000256" key="3">
    <source>
        <dbReference type="ARBA" id="ARBA00023157"/>
    </source>
</evidence>
<dbReference type="CDD" id="cd03419">
    <property type="entry name" value="GRX_GRXh_1_2_like"/>
    <property type="match status" value="1"/>
</dbReference>
<evidence type="ECO:0000313" key="6">
    <source>
        <dbReference type="EMBL" id="EXX64511.1"/>
    </source>
</evidence>
<dbReference type="EMBL" id="JEMT01023104">
    <property type="protein sequence ID" value="EXX64511.1"/>
    <property type="molecule type" value="Genomic_DNA"/>
</dbReference>
<protein>
    <submittedName>
        <fullName evidence="6">Grx2p</fullName>
    </submittedName>
</protein>
<dbReference type="PROSITE" id="PS00195">
    <property type="entry name" value="GLUTAREDOXIN_1"/>
    <property type="match status" value="1"/>
</dbReference>
<dbReference type="OMA" id="DSTHAQF"/>
<dbReference type="PANTHER" id="PTHR45694">
    <property type="entry name" value="GLUTAREDOXIN 2"/>
    <property type="match status" value="1"/>
</dbReference>
<dbReference type="SUPFAM" id="SSF52833">
    <property type="entry name" value="Thioredoxin-like"/>
    <property type="match status" value="1"/>
</dbReference>
<dbReference type="GO" id="GO:0015038">
    <property type="term" value="F:glutathione disulfide oxidoreductase activity"/>
    <property type="evidence" value="ECO:0007669"/>
    <property type="project" value="TreeGrafter"/>
</dbReference>
<dbReference type="PRINTS" id="PR00160">
    <property type="entry name" value="GLUTAREDOXIN"/>
</dbReference>
<dbReference type="InterPro" id="IPR036249">
    <property type="entry name" value="Thioredoxin-like_sf"/>
</dbReference>
<gene>
    <name evidence="6" type="ORF">RirG_141960</name>
</gene>
<keyword evidence="4" id="KW-0676">Redox-active center</keyword>
<keyword evidence="3" id="KW-1015">Disulfide bond</keyword>
<dbReference type="Gene3D" id="3.40.30.10">
    <property type="entry name" value="Glutaredoxin"/>
    <property type="match status" value="1"/>
</dbReference>
<dbReference type="SMR" id="A0A015KWW8"/>
<dbReference type="InterPro" id="IPR011767">
    <property type="entry name" value="GLR_AS"/>
</dbReference>
<feature type="domain" description="Glutaredoxin" evidence="5">
    <location>
        <begin position="17"/>
        <end position="79"/>
    </location>
</feature>
<dbReference type="GO" id="GO:0004602">
    <property type="term" value="F:glutathione peroxidase activity"/>
    <property type="evidence" value="ECO:0007669"/>
    <property type="project" value="UniProtKB-ARBA"/>
</dbReference>
<sequence>MSQIKDRVEKLIQTNPVMMFSKSFCPYCKKAKATLKELNVEPGICELDEDSEGRAIQDYLKEKTSQNTVPNIFIKGQHVGGCDDLLAAKDNGSLSKMIAAL</sequence>
<dbReference type="STRING" id="1432141.A0A015KWW8"/>
<evidence type="ECO:0000256" key="2">
    <source>
        <dbReference type="ARBA" id="ARBA00022982"/>
    </source>
</evidence>
<name>A0A015KWW8_RHIIW</name>
<keyword evidence="2" id="KW-0249">Electron transport</keyword>
<proteinExistence type="predicted"/>
<evidence type="ECO:0000256" key="4">
    <source>
        <dbReference type="ARBA" id="ARBA00023284"/>
    </source>
</evidence>
<dbReference type="PROSITE" id="PS51354">
    <property type="entry name" value="GLUTAREDOXIN_2"/>
    <property type="match status" value="1"/>
</dbReference>
<evidence type="ECO:0000256" key="1">
    <source>
        <dbReference type="ARBA" id="ARBA00022448"/>
    </source>
</evidence>
<dbReference type="GO" id="GO:0034599">
    <property type="term" value="P:cellular response to oxidative stress"/>
    <property type="evidence" value="ECO:0007669"/>
    <property type="project" value="TreeGrafter"/>
</dbReference>
<dbReference type="Pfam" id="PF00462">
    <property type="entry name" value="Glutaredoxin"/>
    <property type="match status" value="1"/>
</dbReference>
<reference evidence="6 7" key="1">
    <citation type="submission" date="2014-02" db="EMBL/GenBank/DDBJ databases">
        <title>Single nucleus genome sequencing reveals high similarity among nuclei of an endomycorrhizal fungus.</title>
        <authorList>
            <person name="Lin K."/>
            <person name="Geurts R."/>
            <person name="Zhang Z."/>
            <person name="Limpens E."/>
            <person name="Saunders D.G."/>
            <person name="Mu D."/>
            <person name="Pang E."/>
            <person name="Cao H."/>
            <person name="Cha H."/>
            <person name="Lin T."/>
            <person name="Zhou Q."/>
            <person name="Shang Y."/>
            <person name="Li Y."/>
            <person name="Ivanov S."/>
            <person name="Sharma T."/>
            <person name="Velzen R.V."/>
            <person name="Ruijter N.D."/>
            <person name="Aanen D.K."/>
            <person name="Win J."/>
            <person name="Kamoun S."/>
            <person name="Bisseling T."/>
            <person name="Huang S."/>
        </authorList>
    </citation>
    <scope>NUCLEOTIDE SEQUENCE [LARGE SCALE GENOMIC DNA]</scope>
    <source>
        <strain evidence="7">DAOM197198w</strain>
    </source>
</reference>